<sequence length="186" mass="21499">MNQICQHCGAKKFPEKIHFLSCHNGKVVLPPLSPFPQALQDLFTRNYIDNNSNANFFRYNRNYNACLFFASFTANVVQLLNRRPPCFRICGQVFHRIGNLRSDQDVPPKYCQLHIYVPLVAVNFRMQQHDIDLCLRGLMFHLHTIASEKNPFALAFKNMAEVEDEEICQVAIEDRLVSVVKISLLD</sequence>
<dbReference type="RefSeq" id="XP_065658558.1">
    <property type="nucleotide sequence ID" value="XM_065802486.1"/>
</dbReference>
<gene>
    <name evidence="2" type="primary">LOC136083079</name>
</gene>
<dbReference type="GeneID" id="136083079"/>
<evidence type="ECO:0000313" key="2">
    <source>
        <dbReference type="RefSeq" id="XP_065658558.1"/>
    </source>
</evidence>
<organism evidence="1 2">
    <name type="scientific">Hydra vulgaris</name>
    <name type="common">Hydra</name>
    <name type="synonym">Hydra attenuata</name>
    <dbReference type="NCBI Taxonomy" id="6087"/>
    <lineage>
        <taxon>Eukaryota</taxon>
        <taxon>Metazoa</taxon>
        <taxon>Cnidaria</taxon>
        <taxon>Hydrozoa</taxon>
        <taxon>Hydroidolina</taxon>
        <taxon>Anthoathecata</taxon>
        <taxon>Aplanulata</taxon>
        <taxon>Hydridae</taxon>
        <taxon>Hydra</taxon>
    </lineage>
</organism>
<evidence type="ECO:0000313" key="1">
    <source>
        <dbReference type="Proteomes" id="UP001652625"/>
    </source>
</evidence>
<dbReference type="PANTHER" id="PTHR45786">
    <property type="entry name" value="DNA BINDING PROTEIN-LIKE"/>
    <property type="match status" value="1"/>
</dbReference>
<name>A0ABM4CA87_HYDVU</name>
<dbReference type="Proteomes" id="UP001652625">
    <property type="component" value="Chromosome 08"/>
</dbReference>
<protein>
    <submittedName>
        <fullName evidence="2">Uncharacterized protein LOC136083079</fullName>
    </submittedName>
</protein>
<proteinExistence type="predicted"/>
<keyword evidence="1" id="KW-1185">Reference proteome</keyword>
<reference evidence="2" key="1">
    <citation type="submission" date="2025-08" db="UniProtKB">
        <authorList>
            <consortium name="RefSeq"/>
        </authorList>
    </citation>
    <scope>IDENTIFICATION</scope>
</reference>
<dbReference type="PANTHER" id="PTHR45786:SF74">
    <property type="entry name" value="ATP-DEPENDENT DNA HELICASE"/>
    <property type="match status" value="1"/>
</dbReference>
<accession>A0ABM4CA87</accession>